<organism evidence="6 7">
    <name type="scientific">Kryptobacter tengchongensis</name>
    <dbReference type="NCBI Taxonomy" id="1643429"/>
    <lineage>
        <taxon>Bacteria</taxon>
        <taxon>Pseudomonadati</taxon>
        <taxon>Candidatus Kryptoniota</taxon>
        <taxon>Candidatus Kryptobacter</taxon>
    </lineage>
</organism>
<evidence type="ECO:0000256" key="4">
    <source>
        <dbReference type="ARBA" id="ARBA00023136"/>
    </source>
</evidence>
<gene>
    <name evidence="6" type="ORF">JGI24_00734</name>
</gene>
<dbReference type="AlphaFoldDB" id="A0A656D798"/>
<keyword evidence="4" id="KW-0472">Membrane</keyword>
<feature type="non-terminal residue" evidence="6">
    <location>
        <position position="1"/>
    </location>
</feature>
<evidence type="ECO:0000313" key="7">
    <source>
        <dbReference type="Proteomes" id="UP000243065"/>
    </source>
</evidence>
<dbReference type="GO" id="GO:0097347">
    <property type="term" value="C:TAM protein secretion complex"/>
    <property type="evidence" value="ECO:0007669"/>
    <property type="project" value="TreeGrafter"/>
</dbReference>
<dbReference type="EMBL" id="CZVU01000025">
    <property type="protein sequence ID" value="CUT00184.1"/>
    <property type="molecule type" value="Genomic_DNA"/>
</dbReference>
<keyword evidence="3" id="KW-1133">Transmembrane helix</keyword>
<keyword evidence="2" id="KW-0812">Transmembrane</keyword>
<evidence type="ECO:0000256" key="2">
    <source>
        <dbReference type="ARBA" id="ARBA00022692"/>
    </source>
</evidence>
<dbReference type="GO" id="GO:0005886">
    <property type="term" value="C:plasma membrane"/>
    <property type="evidence" value="ECO:0007669"/>
    <property type="project" value="InterPro"/>
</dbReference>
<evidence type="ECO:0000256" key="3">
    <source>
        <dbReference type="ARBA" id="ARBA00022989"/>
    </source>
</evidence>
<dbReference type="Proteomes" id="UP000243065">
    <property type="component" value="Unassembled WGS sequence"/>
</dbReference>
<dbReference type="PANTHER" id="PTHR36985">
    <property type="entry name" value="TRANSLOCATION AND ASSEMBLY MODULE SUBUNIT TAMB"/>
    <property type="match status" value="1"/>
</dbReference>
<dbReference type="InterPro" id="IPR007452">
    <property type="entry name" value="TamB_C"/>
</dbReference>
<comment type="subcellular location">
    <subcellularLocation>
        <location evidence="1">Membrane</location>
        <topology evidence="1">Single-pass membrane protein</topology>
    </subcellularLocation>
</comment>
<evidence type="ECO:0000259" key="5">
    <source>
        <dbReference type="Pfam" id="PF04357"/>
    </source>
</evidence>
<evidence type="ECO:0000313" key="6">
    <source>
        <dbReference type="EMBL" id="CUT00184.1"/>
    </source>
</evidence>
<accession>A0A656D798</accession>
<proteinExistence type="predicted"/>
<dbReference type="RefSeq" id="WP_234696304.1">
    <property type="nucleotide sequence ID" value="NZ_CZVU01000025.1"/>
</dbReference>
<sequence length="882" mass="99010">TVNKRRKGLIVQSSMFDLNLEGDFDFNDFGKSLDQAIRTVAGVADEKLKFSKFEKPEFLGIKNPVYVEYKLKLKNLTPISVFSFGQLFQAIGNLNGSFLADSQGFYFYTGVDLKQIRYTNYKAGKIDTFMADGFKGSIDLSYSELLRFKARGELKEFVSSGFEVGSLNLNLNYDDPEFYAEISADGKGWDFEIVSLAQFSHDVNRFILKEFNGDVWGNKVLLTDEVEIFQTKSGVIINPSSFVFNEQRIYVAGFVDKRSQQLRVWGENLNLNKLSKSFTFYGSVDFSFFVYGTRDNPNSEIEIFIKDFRYKDLQAGEIECFGKVEDDMIKLNSVLVINAGEMSYNAMDISVSIPMWFKPDVKIRYREPYVTGKVRLFRFPVAIFEPIIGGVSELKGDITADVDFSGTLDKPNFKGKFSLQNCIFKFNQNRKYYLVYGSGRVDSNVVYVDDLNLWNNPDDYGDGEVQIKGKVYLDGFSVSNGDFKINGKLLVVDKEGFGATGIYGRVIAETGANGLSLKIDTTGFYLNGEILLSDVNVNYLPKQAVSIGRGTGFEYVYVSSADTLEKSKSMTEELVFLNVPIKTTEAQDENKKRRGFLSELNYDLKISTSKESKLNVVLNSQTGEEFYAEFTGDLNLRRFSGSTLAHGEVIILDRSYYNFFKRFNASGKLKFTGDLNNPELDITANYTGTHTVLTDTLGAGKVETVLIQLLISGTLSKPSVRIQMFVDGEDYQKVYPHGEVESDAISFLVTGRFKDELTRGEVSMFTENLWSSTGAGLLSSIVSGVITGVLRDILGGFITSTEVGYYSGFRGLRITGNIGGAIVQIGGDIFTDISKSVVVVQYPLFKKLFGGSLTIEYQRKPVQFYQEKEILNKLGLYYRIRL</sequence>
<feature type="domain" description="Translocation and assembly module TamB C-terminal" evidence="5">
    <location>
        <begin position="461"/>
        <end position="857"/>
    </location>
</feature>
<reference evidence="6 7" key="1">
    <citation type="submission" date="2015-11" db="EMBL/GenBank/DDBJ databases">
        <authorList>
            <person name="Varghese N."/>
        </authorList>
    </citation>
    <scope>NUCLEOTIDE SEQUENCE [LARGE SCALE GENOMIC DNA]</scope>
    <source>
        <strain evidence="6 7">JGI-24</strain>
    </source>
</reference>
<evidence type="ECO:0000256" key="1">
    <source>
        <dbReference type="ARBA" id="ARBA00004167"/>
    </source>
</evidence>
<keyword evidence="7" id="KW-1185">Reference proteome</keyword>
<name>A0A656D798_KRYT1</name>
<dbReference type="GO" id="GO:0009306">
    <property type="term" value="P:protein secretion"/>
    <property type="evidence" value="ECO:0007669"/>
    <property type="project" value="InterPro"/>
</dbReference>
<dbReference type="PANTHER" id="PTHR36985:SF1">
    <property type="entry name" value="TRANSLOCATION AND ASSEMBLY MODULE SUBUNIT TAMB"/>
    <property type="match status" value="1"/>
</dbReference>
<protein>
    <recommendedName>
        <fullName evidence="5">Translocation and assembly module TamB C-terminal domain-containing protein</fullName>
    </recommendedName>
</protein>
<dbReference type="Pfam" id="PF04357">
    <property type="entry name" value="TamB"/>
    <property type="match status" value="1"/>
</dbReference>